<dbReference type="InterPro" id="IPR011659">
    <property type="entry name" value="WD40"/>
</dbReference>
<dbReference type="Pfam" id="PF00400">
    <property type="entry name" value="WD40"/>
    <property type="match status" value="1"/>
</dbReference>
<accession>A0A0G2Y4A3</accession>
<organism evidence="4 5">
    <name type="scientific">Acanthamoeba polyphaga mimivirus Kroon</name>
    <dbReference type="NCBI Taxonomy" id="3069720"/>
    <lineage>
        <taxon>Viruses</taxon>
        <taxon>Varidnaviria</taxon>
        <taxon>Bamfordvirae</taxon>
        <taxon>Nucleocytoviricota</taxon>
        <taxon>Megaviricetes</taxon>
        <taxon>Imitervirales</taxon>
        <taxon>Mimiviridae</taxon>
        <taxon>Megamimivirinae</taxon>
        <taxon>Mimivirus</taxon>
        <taxon>Mimivirus lagoaense</taxon>
    </lineage>
</organism>
<reference evidence="4 5" key="1">
    <citation type="submission" date="2014-10" db="EMBL/GenBank/DDBJ databases">
        <title>Pan-genome analysis of Brazilian lineage A amoebal mimiviruses.</title>
        <authorList>
            <person name="Assis F.L."/>
            <person name="Abrahao J.S."/>
            <person name="Kroon E.G."/>
            <person name="Dornas F.P."/>
            <person name="Andrade K.R."/>
            <person name="Borato P.V.M."/>
            <person name="Pilotto M.R."/>
            <person name="Benamar S."/>
            <person name="LaScola B."/>
            <person name="Colson P."/>
        </authorList>
    </citation>
    <scope>NUCLEOTIDE SEQUENCE [LARGE SCALE GENOMIC DNA]</scope>
    <source>
        <strain evidence="4 5">Kroon</strain>
    </source>
</reference>
<dbReference type="Gene3D" id="2.130.10.10">
    <property type="entry name" value="YVTN repeat-like/Quinoprotein amine dehydrogenase"/>
    <property type="match status" value="1"/>
</dbReference>
<evidence type="ECO:0000256" key="2">
    <source>
        <dbReference type="ARBA" id="ARBA00022737"/>
    </source>
</evidence>
<dbReference type="Gene3D" id="2.120.10.30">
    <property type="entry name" value="TolB, C-terminal domain"/>
    <property type="match status" value="1"/>
</dbReference>
<dbReference type="InterPro" id="IPR019775">
    <property type="entry name" value="WD40_repeat_CS"/>
</dbReference>
<dbReference type="KEGG" id="vg:80514431"/>
<name>A0A0G2Y4A3_9VIRU</name>
<feature type="region of interest" description="Disordered" evidence="3">
    <location>
        <begin position="434"/>
        <end position="459"/>
    </location>
</feature>
<dbReference type="Proteomes" id="UP000240461">
    <property type="component" value="Segment"/>
</dbReference>
<dbReference type="InterPro" id="IPR011042">
    <property type="entry name" value="6-blade_b-propeller_TolB-like"/>
</dbReference>
<dbReference type="InterPro" id="IPR001680">
    <property type="entry name" value="WD40_rpt"/>
</dbReference>
<keyword evidence="5" id="KW-1185">Reference proteome</keyword>
<dbReference type="PANTHER" id="PTHR22847">
    <property type="entry name" value="WD40 REPEAT PROTEIN"/>
    <property type="match status" value="1"/>
</dbReference>
<evidence type="ECO:0000256" key="1">
    <source>
        <dbReference type="ARBA" id="ARBA00022574"/>
    </source>
</evidence>
<keyword evidence="1" id="KW-0853">WD repeat</keyword>
<dbReference type="PROSITE" id="PS00678">
    <property type="entry name" value="WD_REPEATS_1"/>
    <property type="match status" value="1"/>
</dbReference>
<dbReference type="EMBL" id="KM982402">
    <property type="protein sequence ID" value="AKI80633.1"/>
    <property type="molecule type" value="Genomic_DNA"/>
</dbReference>
<evidence type="ECO:0000313" key="5">
    <source>
        <dbReference type="Proteomes" id="UP000240461"/>
    </source>
</evidence>
<protein>
    <submittedName>
        <fullName evidence="4">BTB/POZ domain-containing protein</fullName>
    </submittedName>
</protein>
<evidence type="ECO:0000256" key="3">
    <source>
        <dbReference type="SAM" id="MobiDB-lite"/>
    </source>
</evidence>
<dbReference type="PROSITE" id="PS50082">
    <property type="entry name" value="WD_REPEATS_2"/>
    <property type="match status" value="1"/>
</dbReference>
<proteinExistence type="predicted"/>
<dbReference type="Pfam" id="PF07676">
    <property type="entry name" value="PD40"/>
    <property type="match status" value="1"/>
</dbReference>
<dbReference type="PANTHER" id="PTHR22847:SF637">
    <property type="entry name" value="WD REPEAT DOMAIN 5B"/>
    <property type="match status" value="1"/>
</dbReference>
<sequence length="540" mass="63306">MNYNKAYESVKANIFCDLELTINDGVNKLVTNVHKIILYSSCVYFEKLLTFGENYPNSIEILVPNTFVVYDIIMSFYGQKINSGNYPEWKIYLESYRCRDFLGLELDISDIKHLIVPEEGFELLLDIIELIGYNNETIRLLIKNLPEKYDLNKFPKELLSKILKLSQNPCCITRKNNCFYVYDIVTSNLIKSIPVKDINLENNYTFGNIAVSPNNNQIAYISERKNIIIQSLYNIKTSHIIKNKYHNSKISYSPDSKKLAFNTNKKIKIIDTESGKISNSFTCISKNQHKRRQSIYLMCYLNENEIIFIENYNVHSNHRSEIKIVNTTSGHHIRSILDCNYKIKSMCCSKKYLAIIGYGSYIVLLNLETNNSIHLKAHTKYIKDIYFNHDGKKLASISHDRTIIIWDVETGKILNTVPILSFYREEYKCGNNKTYDSDDDSDYDSDDDSDNDHNYDEYENDGTRYNKIYNSSIYNGNYPVFMCWTKYKNQILVSYNYSGGMLIDYTTLEIINRFKNSRQSNYYYFIYQNKNIVDRIKEIL</sequence>
<evidence type="ECO:0000313" key="4">
    <source>
        <dbReference type="EMBL" id="AKI80633.1"/>
    </source>
</evidence>
<dbReference type="PROSITE" id="PS50294">
    <property type="entry name" value="WD_REPEATS_REGION"/>
    <property type="match status" value="1"/>
</dbReference>
<dbReference type="SMART" id="SM00320">
    <property type="entry name" value="WD40"/>
    <property type="match status" value="1"/>
</dbReference>
<keyword evidence="2" id="KW-0677">Repeat</keyword>
<dbReference type="InterPro" id="IPR015943">
    <property type="entry name" value="WD40/YVTN_repeat-like_dom_sf"/>
</dbReference>
<feature type="compositionally biased region" description="Acidic residues" evidence="3">
    <location>
        <begin position="437"/>
        <end position="450"/>
    </location>
</feature>
<dbReference type="SUPFAM" id="SSF82171">
    <property type="entry name" value="DPP6 N-terminal domain-like"/>
    <property type="match status" value="1"/>
</dbReference>